<sequence length="380" mass="42557">MLPKVHYDFTDVADVWPSTSAFDWFQFALSPLHLKLVKRLSGSPAILSMEAPRQYCILLGRLCRRGKLVIFHFENGKHQKKKAKEAKKLGIMKKPKALEAHRQQAIEEQDAKKVAQKERVLELPKKNRSMLFSEKIKKFIKAHSRHLRLQEELKRSQAHLKKLGEQLGSDAVGPSANEDDLNINSISDRETADEPQADASSRKKRTRLHLEPHDISNRENSTKGDKLEKLSRFHVLHLQSSNSKEPKAYGDANNGHKPLAFGEKPRKGVNVPSDTSLPDKSKVSESGLPLPPTGMAAHVVEEDVKVVEMEEKAHVVIVAAAGAVPEVTFKILTLPFLLPPLPLIPQNVYVQHLNSTSRSCHVMAIILVRLAVKMMQGSDD</sequence>
<accession>A0AAD1ZMW7</accession>
<feature type="region of interest" description="Disordered" evidence="1">
    <location>
        <begin position="167"/>
        <end position="290"/>
    </location>
</feature>
<evidence type="ECO:0000313" key="3">
    <source>
        <dbReference type="Proteomes" id="UP000834106"/>
    </source>
</evidence>
<keyword evidence="3" id="KW-1185">Reference proteome</keyword>
<dbReference type="InterPro" id="IPR045868">
    <property type="entry name" value="Znf_C3H13/40"/>
</dbReference>
<evidence type="ECO:0000313" key="2">
    <source>
        <dbReference type="EMBL" id="CAI9772727.1"/>
    </source>
</evidence>
<dbReference type="PANTHER" id="PTHR38160:SF1">
    <property type="entry name" value="ZINC FINGER CCCH DOMAIN-CONTAINING PROTEIN 40"/>
    <property type="match status" value="1"/>
</dbReference>
<dbReference type="PANTHER" id="PTHR38160">
    <property type="entry name" value="ZINC FINGER CCCH DOMAIN-CONTAINING PROTEIN 40"/>
    <property type="match status" value="1"/>
</dbReference>
<dbReference type="EMBL" id="OU503047">
    <property type="protein sequence ID" value="CAI9772727.1"/>
    <property type="molecule type" value="Genomic_DNA"/>
</dbReference>
<dbReference type="AlphaFoldDB" id="A0AAD1ZMW7"/>
<gene>
    <name evidence="2" type="ORF">FPE_LOCUS20157</name>
</gene>
<feature type="compositionally biased region" description="Basic and acidic residues" evidence="1">
    <location>
        <begin position="208"/>
        <end position="231"/>
    </location>
</feature>
<name>A0AAD1ZMW7_9LAMI</name>
<dbReference type="GO" id="GO:0046872">
    <property type="term" value="F:metal ion binding"/>
    <property type="evidence" value="ECO:0007669"/>
    <property type="project" value="InterPro"/>
</dbReference>
<proteinExistence type="predicted"/>
<reference evidence="2" key="1">
    <citation type="submission" date="2023-05" db="EMBL/GenBank/DDBJ databases">
        <authorList>
            <person name="Huff M."/>
        </authorList>
    </citation>
    <scope>NUCLEOTIDE SEQUENCE</scope>
</reference>
<evidence type="ECO:0000256" key="1">
    <source>
        <dbReference type="SAM" id="MobiDB-lite"/>
    </source>
</evidence>
<protein>
    <submittedName>
        <fullName evidence="2">Uncharacterized protein</fullName>
    </submittedName>
</protein>
<organism evidence="2 3">
    <name type="scientific">Fraxinus pennsylvanica</name>
    <dbReference type="NCBI Taxonomy" id="56036"/>
    <lineage>
        <taxon>Eukaryota</taxon>
        <taxon>Viridiplantae</taxon>
        <taxon>Streptophyta</taxon>
        <taxon>Embryophyta</taxon>
        <taxon>Tracheophyta</taxon>
        <taxon>Spermatophyta</taxon>
        <taxon>Magnoliopsida</taxon>
        <taxon>eudicotyledons</taxon>
        <taxon>Gunneridae</taxon>
        <taxon>Pentapetalae</taxon>
        <taxon>asterids</taxon>
        <taxon>lamiids</taxon>
        <taxon>Lamiales</taxon>
        <taxon>Oleaceae</taxon>
        <taxon>Oleeae</taxon>
        <taxon>Fraxinus</taxon>
    </lineage>
</organism>
<dbReference type="Proteomes" id="UP000834106">
    <property type="component" value="Chromosome 12"/>
</dbReference>